<dbReference type="EMBL" id="QYBB01000007">
    <property type="protein sequence ID" value="RYC32362.1"/>
    <property type="molecule type" value="Genomic_DNA"/>
</dbReference>
<sequence>MTKAKGQALGSIFGTGARRPAVAPQPAPPPSPSPGAAALLAVVDRLESVLDAETEALKRNLPVDVAEFGNRKRQGLLELGRALRTAPALGPQPEVRERLKRFAAAAERNRAALGTQLRAVREIADIIGQTLRDAESDGTYSAVAGRA</sequence>
<proteinExistence type="predicted"/>
<protein>
    <submittedName>
        <fullName evidence="2">Flagellar protein FlgN</fullName>
    </submittedName>
</protein>
<dbReference type="AlphaFoldDB" id="A0A4Q2U7K1"/>
<keyword evidence="2" id="KW-0282">Flagellum</keyword>
<dbReference type="RefSeq" id="WP_129225329.1">
    <property type="nucleotide sequence ID" value="NZ_QYBB01000007.1"/>
</dbReference>
<evidence type="ECO:0000256" key="1">
    <source>
        <dbReference type="SAM" id="MobiDB-lite"/>
    </source>
</evidence>
<keyword evidence="3" id="KW-1185">Reference proteome</keyword>
<dbReference type="Proteomes" id="UP000290759">
    <property type="component" value="Unassembled WGS sequence"/>
</dbReference>
<reference evidence="2 3" key="2">
    <citation type="submission" date="2019-02" db="EMBL/GenBank/DDBJ databases">
        <title>'Lichenibacterium ramalinii' gen. nov. sp. nov., 'Lichenibacterium minor' gen. nov. sp. nov.</title>
        <authorList>
            <person name="Pankratov T."/>
        </authorList>
    </citation>
    <scope>NUCLEOTIDE SEQUENCE [LARGE SCALE GENOMIC DNA]</scope>
    <source>
        <strain evidence="2 3">RmlP026</strain>
    </source>
</reference>
<reference evidence="2 3" key="1">
    <citation type="submission" date="2018-12" db="EMBL/GenBank/DDBJ databases">
        <authorList>
            <person name="Grouzdev D.S."/>
            <person name="Krutkina M.S."/>
        </authorList>
    </citation>
    <scope>NUCLEOTIDE SEQUENCE [LARGE SCALE GENOMIC DNA]</scope>
    <source>
        <strain evidence="2 3">RmlP026</strain>
    </source>
</reference>
<evidence type="ECO:0000313" key="3">
    <source>
        <dbReference type="Proteomes" id="UP000290759"/>
    </source>
</evidence>
<evidence type="ECO:0000313" key="2">
    <source>
        <dbReference type="EMBL" id="RYC32362.1"/>
    </source>
</evidence>
<feature type="region of interest" description="Disordered" evidence="1">
    <location>
        <begin position="1"/>
        <end position="36"/>
    </location>
</feature>
<feature type="compositionally biased region" description="Pro residues" evidence="1">
    <location>
        <begin position="23"/>
        <end position="33"/>
    </location>
</feature>
<name>A0A4Q2U7K1_9HYPH</name>
<comment type="caution">
    <text evidence="2">The sequence shown here is derived from an EMBL/GenBank/DDBJ whole genome shotgun (WGS) entry which is preliminary data.</text>
</comment>
<gene>
    <name evidence="2" type="ORF">D3273_08185</name>
</gene>
<keyword evidence="2" id="KW-0966">Cell projection</keyword>
<dbReference type="OrthoDB" id="7871570at2"/>
<keyword evidence="2" id="KW-0969">Cilium</keyword>
<organism evidence="2 3">
    <name type="scientific">Lichenibacterium minor</name>
    <dbReference type="NCBI Taxonomy" id="2316528"/>
    <lineage>
        <taxon>Bacteria</taxon>
        <taxon>Pseudomonadati</taxon>
        <taxon>Pseudomonadota</taxon>
        <taxon>Alphaproteobacteria</taxon>
        <taxon>Hyphomicrobiales</taxon>
        <taxon>Lichenihabitantaceae</taxon>
        <taxon>Lichenibacterium</taxon>
    </lineage>
</organism>
<accession>A0A4Q2U7K1</accession>